<protein>
    <submittedName>
        <fullName evidence="2">Uncharacterized protein</fullName>
    </submittedName>
</protein>
<feature type="region of interest" description="Disordered" evidence="1">
    <location>
        <begin position="14"/>
        <end position="55"/>
    </location>
</feature>
<dbReference type="Proteomes" id="UP000765509">
    <property type="component" value="Unassembled WGS sequence"/>
</dbReference>
<proteinExistence type="predicted"/>
<evidence type="ECO:0000256" key="1">
    <source>
        <dbReference type="SAM" id="MobiDB-lite"/>
    </source>
</evidence>
<evidence type="ECO:0000313" key="2">
    <source>
        <dbReference type="EMBL" id="MBW0556871.1"/>
    </source>
</evidence>
<sequence length="93" mass="10371">MAYVLHAIGGLNGPKRPFRPWTPNQMEWDKHPGDGYRGKRPLEDRMDPQAQNKGIGLGVGEVENWTRRPIVTGYVQKAIEHQQGSIGHKLGSG</sequence>
<name>A0A9Q3J7C1_9BASI</name>
<accession>A0A9Q3J7C1</accession>
<reference evidence="2" key="1">
    <citation type="submission" date="2021-03" db="EMBL/GenBank/DDBJ databases">
        <title>Draft genome sequence of rust myrtle Austropuccinia psidii MF-1, a brazilian biotype.</title>
        <authorList>
            <person name="Quecine M.C."/>
            <person name="Pachon D.M.R."/>
            <person name="Bonatelli M.L."/>
            <person name="Correr F.H."/>
            <person name="Franceschini L.M."/>
            <person name="Leite T.F."/>
            <person name="Margarido G.R.A."/>
            <person name="Almeida C.A."/>
            <person name="Ferrarezi J.A."/>
            <person name="Labate C.A."/>
        </authorList>
    </citation>
    <scope>NUCLEOTIDE SEQUENCE</scope>
    <source>
        <strain evidence="2">MF-1</strain>
    </source>
</reference>
<dbReference type="EMBL" id="AVOT02064467">
    <property type="protein sequence ID" value="MBW0556871.1"/>
    <property type="molecule type" value="Genomic_DNA"/>
</dbReference>
<keyword evidence="3" id="KW-1185">Reference proteome</keyword>
<dbReference type="AlphaFoldDB" id="A0A9Q3J7C1"/>
<organism evidence="2 3">
    <name type="scientific">Austropuccinia psidii MF-1</name>
    <dbReference type="NCBI Taxonomy" id="1389203"/>
    <lineage>
        <taxon>Eukaryota</taxon>
        <taxon>Fungi</taxon>
        <taxon>Dikarya</taxon>
        <taxon>Basidiomycota</taxon>
        <taxon>Pucciniomycotina</taxon>
        <taxon>Pucciniomycetes</taxon>
        <taxon>Pucciniales</taxon>
        <taxon>Sphaerophragmiaceae</taxon>
        <taxon>Austropuccinia</taxon>
    </lineage>
</organism>
<comment type="caution">
    <text evidence="2">The sequence shown here is derived from an EMBL/GenBank/DDBJ whole genome shotgun (WGS) entry which is preliminary data.</text>
</comment>
<feature type="compositionally biased region" description="Basic and acidic residues" evidence="1">
    <location>
        <begin position="27"/>
        <end position="47"/>
    </location>
</feature>
<evidence type="ECO:0000313" key="3">
    <source>
        <dbReference type="Proteomes" id="UP000765509"/>
    </source>
</evidence>
<gene>
    <name evidence="2" type="ORF">O181_096586</name>
</gene>